<name>H2AUJ6_KAZAF</name>
<dbReference type="InterPro" id="IPR036291">
    <property type="entry name" value="NAD(P)-bd_dom_sf"/>
</dbReference>
<dbReference type="FunCoup" id="H2AUJ6">
    <property type="interactions" value="522"/>
</dbReference>
<dbReference type="GO" id="GO:0047964">
    <property type="term" value="F:glyoxylate reductase (NADH) activity"/>
    <property type="evidence" value="ECO:0007669"/>
    <property type="project" value="EnsemblFungi"/>
</dbReference>
<dbReference type="GO" id="GO:0030267">
    <property type="term" value="F:glyoxylate reductase (NADPH) activity"/>
    <property type="evidence" value="ECO:0007669"/>
    <property type="project" value="TreeGrafter"/>
</dbReference>
<evidence type="ECO:0000313" key="6">
    <source>
        <dbReference type="EMBL" id="CCF58046.1"/>
    </source>
</evidence>
<evidence type="ECO:0000256" key="1">
    <source>
        <dbReference type="ARBA" id="ARBA00005854"/>
    </source>
</evidence>
<dbReference type="InterPro" id="IPR006139">
    <property type="entry name" value="D-isomer_2_OHA_DH_cat_dom"/>
</dbReference>
<dbReference type="PANTHER" id="PTHR10996:SF257">
    <property type="entry name" value="GLYOXYLATE REDUCTASE 1"/>
    <property type="match status" value="1"/>
</dbReference>
<evidence type="ECO:0000313" key="7">
    <source>
        <dbReference type="Proteomes" id="UP000005220"/>
    </source>
</evidence>
<feature type="domain" description="D-isomer specific 2-hydroxyacid dehydrogenase NAD-binding" evidence="5">
    <location>
        <begin position="124"/>
        <end position="306"/>
    </location>
</feature>
<evidence type="ECO:0008006" key="8">
    <source>
        <dbReference type="Google" id="ProtNLM"/>
    </source>
</evidence>
<dbReference type="CDD" id="cd12168">
    <property type="entry name" value="Mand_dh_like"/>
    <property type="match status" value="1"/>
</dbReference>
<dbReference type="GO" id="GO:0009436">
    <property type="term" value="P:glyoxylate catabolic process"/>
    <property type="evidence" value="ECO:0007669"/>
    <property type="project" value="EnsemblFungi"/>
</dbReference>
<proteinExistence type="inferred from homology"/>
<dbReference type="InterPro" id="IPR050223">
    <property type="entry name" value="D-isomer_2-hydroxyacid_DH"/>
</dbReference>
<dbReference type="GeneID" id="13882370"/>
<protein>
    <recommendedName>
        <fullName evidence="8">Glyoxylate reductase</fullName>
    </recommendedName>
</protein>
<comment type="similarity">
    <text evidence="1 3">Belongs to the D-isomer specific 2-hydroxyacid dehydrogenase family.</text>
</comment>
<reference evidence="6 7" key="1">
    <citation type="journal article" date="2011" name="Proc. Natl. Acad. Sci. U.S.A.">
        <title>Evolutionary erosion of yeast sex chromosomes by mating-type switching accidents.</title>
        <authorList>
            <person name="Gordon J.L."/>
            <person name="Armisen D."/>
            <person name="Proux-Wera E."/>
            <person name="Oheigeartaigh S.S."/>
            <person name="Byrne K.P."/>
            <person name="Wolfe K.H."/>
        </authorList>
    </citation>
    <scope>NUCLEOTIDE SEQUENCE [LARGE SCALE GENOMIC DNA]</scope>
    <source>
        <strain evidence="7">ATCC 22294 / BCRC 22015 / CBS 2517 / CECT 1963 / NBRC 1671 / NRRL Y-8276</strain>
    </source>
</reference>
<dbReference type="STRING" id="1071382.H2AUJ6"/>
<gene>
    <name evidence="6" type="primary">KAFR0D03980</name>
    <name evidence="6" type="ORF">KAFR_0D03980</name>
</gene>
<dbReference type="SUPFAM" id="SSF52283">
    <property type="entry name" value="Formate/glycerate dehydrogenase catalytic domain-like"/>
    <property type="match status" value="1"/>
</dbReference>
<evidence type="ECO:0000256" key="3">
    <source>
        <dbReference type="RuleBase" id="RU003719"/>
    </source>
</evidence>
<keyword evidence="7" id="KW-1185">Reference proteome</keyword>
<feature type="domain" description="D-isomer specific 2-hydroxyacid dehydrogenase catalytic" evidence="4">
    <location>
        <begin position="54"/>
        <end position="337"/>
    </location>
</feature>
<dbReference type="GO" id="GO:0005829">
    <property type="term" value="C:cytosol"/>
    <property type="evidence" value="ECO:0007669"/>
    <property type="project" value="TreeGrafter"/>
</dbReference>
<sequence length="349" mass="38814">MSKPIVLRLGKITYAQKEWEEAKKVVEVLTVPESTTRNEFIRRLKDPNDKLSKISAIARTYESIAQTGRFDKEIAESLPNSCVAVCHTGAGYDQIDVQYFNERHIQVSHTPGFVDNATATTHVFLLLAAMRNFVWGARNLRAGKWTDGNGGQKAGADVDFGHDLEGKTIGIVGLGGIGRALLKKLKPFDFSRILYSNRRRLSANLENGAEFVDFETLLKESDIISISVPLNSETRHLFNKETFAKMKDGVVIVNTARGPVINESDLIDALKTCKVRAAGLDVFEFEPIVPQELLDMPQVVTIPHMGTYSVETRKSLEVHVIDNVVSAVTANKVVSCVPEIKNEKWFLEL</sequence>
<accession>H2AUJ6</accession>
<dbReference type="Pfam" id="PF02826">
    <property type="entry name" value="2-Hacid_dh_C"/>
    <property type="match status" value="1"/>
</dbReference>
<evidence type="ECO:0000256" key="2">
    <source>
        <dbReference type="ARBA" id="ARBA00023002"/>
    </source>
</evidence>
<dbReference type="SUPFAM" id="SSF51735">
    <property type="entry name" value="NAD(P)-binding Rossmann-fold domains"/>
    <property type="match status" value="1"/>
</dbReference>
<dbReference type="InterPro" id="IPR006140">
    <property type="entry name" value="D-isomer_DH_NAD-bd"/>
</dbReference>
<dbReference type="FunFam" id="3.40.50.720:FF:000026">
    <property type="entry name" value="Glyoxylate/hydroxypyruvate reductase B"/>
    <property type="match status" value="1"/>
</dbReference>
<dbReference type="eggNOG" id="KOG0069">
    <property type="taxonomic scope" value="Eukaryota"/>
</dbReference>
<dbReference type="HOGENOM" id="CLU_019796_1_2_1"/>
<dbReference type="PROSITE" id="PS00671">
    <property type="entry name" value="D_2_HYDROXYACID_DH_3"/>
    <property type="match status" value="1"/>
</dbReference>
<dbReference type="KEGG" id="kaf:KAFR_0D03980"/>
<dbReference type="InParanoid" id="H2AUJ6"/>
<dbReference type="RefSeq" id="XP_003957181.1">
    <property type="nucleotide sequence ID" value="XM_003957132.1"/>
</dbReference>
<evidence type="ECO:0000259" key="5">
    <source>
        <dbReference type="Pfam" id="PF02826"/>
    </source>
</evidence>
<dbReference type="AlphaFoldDB" id="H2AUJ6"/>
<dbReference type="Gene3D" id="3.40.50.720">
    <property type="entry name" value="NAD(P)-binding Rossmann-like Domain"/>
    <property type="match status" value="2"/>
</dbReference>
<organism evidence="6 7">
    <name type="scientific">Kazachstania africana (strain ATCC 22294 / BCRC 22015 / CBS 2517 / CECT 1963 / NBRC 1671 / NRRL Y-8276)</name>
    <name type="common">Yeast</name>
    <name type="synonym">Kluyveromyces africanus</name>
    <dbReference type="NCBI Taxonomy" id="1071382"/>
    <lineage>
        <taxon>Eukaryota</taxon>
        <taxon>Fungi</taxon>
        <taxon>Dikarya</taxon>
        <taxon>Ascomycota</taxon>
        <taxon>Saccharomycotina</taxon>
        <taxon>Saccharomycetes</taxon>
        <taxon>Saccharomycetales</taxon>
        <taxon>Saccharomycetaceae</taxon>
        <taxon>Kazachstania</taxon>
    </lineage>
</organism>
<dbReference type="PANTHER" id="PTHR10996">
    <property type="entry name" value="2-HYDROXYACID DEHYDROGENASE-RELATED"/>
    <property type="match status" value="1"/>
</dbReference>
<dbReference type="GO" id="GO:0051287">
    <property type="term" value="F:NAD binding"/>
    <property type="evidence" value="ECO:0007669"/>
    <property type="project" value="InterPro"/>
</dbReference>
<evidence type="ECO:0000259" key="4">
    <source>
        <dbReference type="Pfam" id="PF00389"/>
    </source>
</evidence>
<keyword evidence="2 3" id="KW-0560">Oxidoreductase</keyword>
<dbReference type="GO" id="GO:0016618">
    <property type="term" value="F:hydroxypyruvate reductase [NAD(P)H] activity"/>
    <property type="evidence" value="ECO:0007669"/>
    <property type="project" value="TreeGrafter"/>
</dbReference>
<dbReference type="InterPro" id="IPR029753">
    <property type="entry name" value="D-isomer_DH_CS"/>
</dbReference>
<dbReference type="Proteomes" id="UP000005220">
    <property type="component" value="Chromosome 4"/>
</dbReference>
<dbReference type="OrthoDB" id="9991913at2759"/>
<dbReference type="Pfam" id="PF00389">
    <property type="entry name" value="2-Hacid_dh"/>
    <property type="match status" value="1"/>
</dbReference>
<dbReference type="EMBL" id="HE650824">
    <property type="protein sequence ID" value="CCF58046.1"/>
    <property type="molecule type" value="Genomic_DNA"/>
</dbReference>